<dbReference type="EMBL" id="WVIE01000018">
    <property type="protein sequence ID" value="NDJ18606.1"/>
    <property type="molecule type" value="Genomic_DNA"/>
</dbReference>
<protein>
    <submittedName>
        <fullName evidence="2">Aminotransferase class V-fold PLP-dependent enzyme</fullName>
    </submittedName>
</protein>
<dbReference type="InterPro" id="IPR015421">
    <property type="entry name" value="PyrdxlP-dep_Trfase_major"/>
</dbReference>
<dbReference type="InterPro" id="IPR000192">
    <property type="entry name" value="Aminotrans_V_dom"/>
</dbReference>
<dbReference type="Pfam" id="PF00266">
    <property type="entry name" value="Aminotran_5"/>
    <property type="match status" value="1"/>
</dbReference>
<reference evidence="2" key="1">
    <citation type="submission" date="2019-12" db="EMBL/GenBank/DDBJ databases">
        <title>High-Quality draft genome sequences of three cyanobacteria isolated from the limestone walls of the Old Cathedral of Coimbra.</title>
        <authorList>
            <person name="Tiago I."/>
            <person name="Soares F."/>
            <person name="Portugal A."/>
        </authorList>
    </citation>
    <scope>NUCLEOTIDE SEQUENCE</scope>
    <source>
        <strain evidence="2">A</strain>
    </source>
</reference>
<name>A0A8J8CKG9_9CYAN</name>
<dbReference type="SUPFAM" id="SSF53383">
    <property type="entry name" value="PLP-dependent transferases"/>
    <property type="match status" value="1"/>
</dbReference>
<comment type="caution">
    <text evidence="2">The sequence shown here is derived from an EMBL/GenBank/DDBJ whole genome shotgun (WGS) entry which is preliminary data.</text>
</comment>
<accession>A0A8J8CKG9</accession>
<sequence length="397" mass="43623">MTSVPLTTPQLERLRSHFPYLGEKAYFNYGGQGPMASRAIAATTHAQDYVQKVGPFSGAVNGWLSQEASQTRGAIAQELGTTPDTITLTEDVSVGCNIALWGIDWQPGDRLLMTDCEHQGIIAAVQELQRRFGLEVSICPILDTLNSGDPVAVIQQHLTPKTRLVVLSHILWNTGQVLPLADIVKVCHGFPAREQIRVLVDAAQSVGVLPLNLTTLGADFYAFTGHKWWCGPAGGGGLYVRPQARDNLSPTFIGWRSIMTNAVGDPVSYHSDGRRYEIATSAVPLYAGLREAIALHAQFATAEERYRLICDRSAYLWQRLTDLPTITCLKTSPPEAGLVSFQTNSGKHQSLVQYLEEKKCFVRTILNPNCVRACVHYFTTDSEIDSLVEFISMSLTS</sequence>
<evidence type="ECO:0000259" key="1">
    <source>
        <dbReference type="Pfam" id="PF00266"/>
    </source>
</evidence>
<dbReference type="PANTHER" id="PTHR43586:SF4">
    <property type="entry name" value="ISOPENICILLIN N EPIMERASE"/>
    <property type="match status" value="1"/>
</dbReference>
<dbReference type="GO" id="GO:0008483">
    <property type="term" value="F:transaminase activity"/>
    <property type="evidence" value="ECO:0007669"/>
    <property type="project" value="UniProtKB-KW"/>
</dbReference>
<evidence type="ECO:0000313" key="3">
    <source>
        <dbReference type="Proteomes" id="UP000646053"/>
    </source>
</evidence>
<dbReference type="InterPro" id="IPR015424">
    <property type="entry name" value="PyrdxlP-dep_Trfase"/>
</dbReference>
<gene>
    <name evidence="2" type="ORF">GS601_15150</name>
</gene>
<dbReference type="PANTHER" id="PTHR43586">
    <property type="entry name" value="CYSTEINE DESULFURASE"/>
    <property type="match status" value="1"/>
</dbReference>
<feature type="domain" description="Aminotransferase class V" evidence="1">
    <location>
        <begin position="64"/>
        <end position="372"/>
    </location>
</feature>
<keyword evidence="2" id="KW-0032">Aminotransferase</keyword>
<organism evidence="2 3">
    <name type="scientific">Myxacorys almedinensis A</name>
    <dbReference type="NCBI Taxonomy" id="2690445"/>
    <lineage>
        <taxon>Bacteria</taxon>
        <taxon>Bacillati</taxon>
        <taxon>Cyanobacteriota</taxon>
        <taxon>Cyanophyceae</taxon>
        <taxon>Leptolyngbyales</taxon>
        <taxon>Leptolyngbyaceae</taxon>
        <taxon>Myxacorys</taxon>
        <taxon>Myxacorys almedinensis</taxon>
    </lineage>
</organism>
<dbReference type="AlphaFoldDB" id="A0A8J8CKG9"/>
<proteinExistence type="predicted"/>
<keyword evidence="3" id="KW-1185">Reference proteome</keyword>
<dbReference type="InterPro" id="IPR015422">
    <property type="entry name" value="PyrdxlP-dep_Trfase_small"/>
</dbReference>
<keyword evidence="2" id="KW-0808">Transferase</keyword>
<evidence type="ECO:0000313" key="2">
    <source>
        <dbReference type="EMBL" id="NDJ18606.1"/>
    </source>
</evidence>
<dbReference type="Gene3D" id="3.90.1150.10">
    <property type="entry name" value="Aspartate Aminotransferase, domain 1"/>
    <property type="match status" value="1"/>
</dbReference>
<dbReference type="RefSeq" id="WP_162424134.1">
    <property type="nucleotide sequence ID" value="NZ_WVIE01000018.1"/>
</dbReference>
<dbReference type="Proteomes" id="UP000646053">
    <property type="component" value="Unassembled WGS sequence"/>
</dbReference>
<dbReference type="Gene3D" id="3.40.640.10">
    <property type="entry name" value="Type I PLP-dependent aspartate aminotransferase-like (Major domain)"/>
    <property type="match status" value="1"/>
</dbReference>